<reference evidence="2" key="1">
    <citation type="submission" date="2021-02" db="EMBL/GenBank/DDBJ databases">
        <authorList>
            <person name="Nowell W R."/>
        </authorList>
    </citation>
    <scope>NUCLEOTIDE SEQUENCE</scope>
</reference>
<name>A0A8S3A8R4_9BILA</name>
<proteinExistence type="predicted"/>
<dbReference type="EMBL" id="CAJOBI010125026">
    <property type="protein sequence ID" value="CAF4697031.1"/>
    <property type="molecule type" value="Genomic_DNA"/>
</dbReference>
<evidence type="ECO:0000313" key="3">
    <source>
        <dbReference type="Proteomes" id="UP000676336"/>
    </source>
</evidence>
<gene>
    <name evidence="2" type="ORF">SMN809_LOCUS42899</name>
</gene>
<evidence type="ECO:0000313" key="2">
    <source>
        <dbReference type="EMBL" id="CAF4697031.1"/>
    </source>
</evidence>
<feature type="region of interest" description="Disordered" evidence="1">
    <location>
        <begin position="1"/>
        <end position="26"/>
    </location>
</feature>
<dbReference type="AlphaFoldDB" id="A0A8S3A8R4"/>
<sequence length="49" mass="5457">MNEEKKIELSNLPNLQPKSVKGQRPKKLNKVVGIQKIMNNTSAAAKLNI</sequence>
<feature type="non-terminal residue" evidence="2">
    <location>
        <position position="49"/>
    </location>
</feature>
<comment type="caution">
    <text evidence="2">The sequence shown here is derived from an EMBL/GenBank/DDBJ whole genome shotgun (WGS) entry which is preliminary data.</text>
</comment>
<organism evidence="2 3">
    <name type="scientific">Rotaria magnacalcarata</name>
    <dbReference type="NCBI Taxonomy" id="392030"/>
    <lineage>
        <taxon>Eukaryota</taxon>
        <taxon>Metazoa</taxon>
        <taxon>Spiralia</taxon>
        <taxon>Gnathifera</taxon>
        <taxon>Rotifera</taxon>
        <taxon>Eurotatoria</taxon>
        <taxon>Bdelloidea</taxon>
        <taxon>Philodinida</taxon>
        <taxon>Philodinidae</taxon>
        <taxon>Rotaria</taxon>
    </lineage>
</organism>
<evidence type="ECO:0000256" key="1">
    <source>
        <dbReference type="SAM" id="MobiDB-lite"/>
    </source>
</evidence>
<protein>
    <submittedName>
        <fullName evidence="2">Uncharacterized protein</fullName>
    </submittedName>
</protein>
<dbReference type="Proteomes" id="UP000676336">
    <property type="component" value="Unassembled WGS sequence"/>
</dbReference>
<accession>A0A8S3A8R4</accession>